<organism evidence="13 14">
    <name type="scientific">Desulfocucumis palustris</name>
    <dbReference type="NCBI Taxonomy" id="1898651"/>
    <lineage>
        <taxon>Bacteria</taxon>
        <taxon>Bacillati</taxon>
        <taxon>Bacillota</taxon>
        <taxon>Clostridia</taxon>
        <taxon>Eubacteriales</taxon>
        <taxon>Desulfocucumaceae</taxon>
        <taxon>Desulfocucumis</taxon>
    </lineage>
</organism>
<dbReference type="Pfam" id="PF01063">
    <property type="entry name" value="Aminotran_4"/>
    <property type="match status" value="1"/>
</dbReference>
<evidence type="ECO:0000256" key="10">
    <source>
        <dbReference type="RuleBase" id="RU004106"/>
    </source>
</evidence>
<dbReference type="GO" id="GO:0008652">
    <property type="term" value="P:amino acid biosynthetic process"/>
    <property type="evidence" value="ECO:0007669"/>
    <property type="project" value="UniProtKB-ARBA"/>
</dbReference>
<evidence type="ECO:0000313" key="13">
    <source>
        <dbReference type="EMBL" id="GBF35069.1"/>
    </source>
</evidence>
<evidence type="ECO:0000256" key="7">
    <source>
        <dbReference type="ARBA" id="ARBA00022679"/>
    </source>
</evidence>
<dbReference type="Gene3D" id="3.30.470.10">
    <property type="match status" value="1"/>
</dbReference>
<dbReference type="GO" id="GO:0046416">
    <property type="term" value="P:D-amino acid metabolic process"/>
    <property type="evidence" value="ECO:0007669"/>
    <property type="project" value="InterPro"/>
</dbReference>
<dbReference type="EMBL" id="BFAV01000157">
    <property type="protein sequence ID" value="GBF35069.1"/>
    <property type="molecule type" value="Genomic_DNA"/>
</dbReference>
<gene>
    <name evidence="13" type="ORF">DCCM_4192</name>
</gene>
<dbReference type="InterPro" id="IPR036038">
    <property type="entry name" value="Aminotransferase-like"/>
</dbReference>
<dbReference type="CDD" id="cd01558">
    <property type="entry name" value="D-AAT_like"/>
    <property type="match status" value="1"/>
</dbReference>
<comment type="cofactor">
    <cofactor evidence="1 11">
        <name>pyridoxal 5'-phosphate</name>
        <dbReference type="ChEBI" id="CHEBI:597326"/>
    </cofactor>
</comment>
<comment type="catalytic activity">
    <reaction evidence="9 12">
        <text>D-alanine + 2-oxoglutarate = D-glutamate + pyruvate</text>
        <dbReference type="Rhea" id="RHEA:15869"/>
        <dbReference type="ChEBI" id="CHEBI:15361"/>
        <dbReference type="ChEBI" id="CHEBI:16810"/>
        <dbReference type="ChEBI" id="CHEBI:29986"/>
        <dbReference type="ChEBI" id="CHEBI:57416"/>
        <dbReference type="EC" id="2.6.1.21"/>
    </reaction>
</comment>
<evidence type="ECO:0000256" key="5">
    <source>
        <dbReference type="ARBA" id="ARBA00021779"/>
    </source>
</evidence>
<dbReference type="GO" id="GO:0030170">
    <property type="term" value="F:pyridoxal phosphate binding"/>
    <property type="evidence" value="ECO:0007669"/>
    <property type="project" value="InterPro"/>
</dbReference>
<evidence type="ECO:0000256" key="8">
    <source>
        <dbReference type="ARBA" id="ARBA00022898"/>
    </source>
</evidence>
<dbReference type="SUPFAM" id="SSF56752">
    <property type="entry name" value="D-aminoacid aminotransferase-like PLP-dependent enzymes"/>
    <property type="match status" value="1"/>
</dbReference>
<proteinExistence type="inferred from homology"/>
<evidence type="ECO:0000256" key="6">
    <source>
        <dbReference type="ARBA" id="ARBA00022576"/>
    </source>
</evidence>
<dbReference type="GO" id="GO:0046394">
    <property type="term" value="P:carboxylic acid biosynthetic process"/>
    <property type="evidence" value="ECO:0007669"/>
    <property type="project" value="UniProtKB-ARBA"/>
</dbReference>
<dbReference type="PROSITE" id="PS00770">
    <property type="entry name" value="AA_TRANSFER_CLASS_4"/>
    <property type="match status" value="1"/>
</dbReference>
<dbReference type="PANTHER" id="PTHR42743">
    <property type="entry name" value="AMINO-ACID AMINOTRANSFERASE"/>
    <property type="match status" value="1"/>
</dbReference>
<keyword evidence="8 11" id="KW-0663">Pyridoxal phosphate</keyword>
<dbReference type="EC" id="2.6.1.21" evidence="4 12"/>
<dbReference type="InterPro" id="IPR050571">
    <property type="entry name" value="Class-IV_PLP-Dep_Aminotrnsfr"/>
</dbReference>
<dbReference type="NCBIfam" id="TIGR01121">
    <property type="entry name" value="D_amino_aminoT"/>
    <property type="match status" value="1"/>
</dbReference>
<comment type="function">
    <text evidence="12">Acts on the D-isomers of alanine, leucine, aspartate, glutamate, aminobutyrate, norvaline and asparagine. The enzyme transfers an amino group from a substrate D-amino acid to the pyridoxal phosphate cofactor to form pyridoxamine and an alpha-keto acid in the first half-reaction.</text>
</comment>
<keyword evidence="6 13" id="KW-0032">Aminotransferase</keyword>
<dbReference type="Proteomes" id="UP000239549">
    <property type="component" value="Unassembled WGS sequence"/>
</dbReference>
<name>A0A2L2XFE1_9FIRM</name>
<dbReference type="Gene3D" id="3.20.10.10">
    <property type="entry name" value="D-amino Acid Aminotransferase, subunit A, domain 2"/>
    <property type="match status" value="1"/>
</dbReference>
<protein>
    <recommendedName>
        <fullName evidence="5 12">D-alanine aminotransferase</fullName>
        <ecNumber evidence="4 12">2.6.1.21</ecNumber>
    </recommendedName>
</protein>
<evidence type="ECO:0000256" key="2">
    <source>
        <dbReference type="ARBA" id="ARBA00009320"/>
    </source>
</evidence>
<dbReference type="RefSeq" id="WP_104373202.1">
    <property type="nucleotide sequence ID" value="NZ_BFAV01000157.1"/>
</dbReference>
<evidence type="ECO:0000256" key="9">
    <source>
        <dbReference type="ARBA" id="ARBA00047911"/>
    </source>
</evidence>
<reference evidence="14" key="1">
    <citation type="submission" date="2018-02" db="EMBL/GenBank/DDBJ databases">
        <title>Genome sequence of Desulfocucumis palustris strain NAW-5.</title>
        <authorList>
            <person name="Watanabe M."/>
            <person name="Kojima H."/>
            <person name="Fukui M."/>
        </authorList>
    </citation>
    <scope>NUCLEOTIDE SEQUENCE [LARGE SCALE GENOMIC DNA]</scope>
    <source>
        <strain evidence="14">NAW-5</strain>
    </source>
</reference>
<keyword evidence="7 13" id="KW-0808">Transferase</keyword>
<comment type="caution">
    <text evidence="13">The sequence shown here is derived from an EMBL/GenBank/DDBJ whole genome shotgun (WGS) entry which is preliminary data.</text>
</comment>
<comment type="similarity">
    <text evidence="2 10">Belongs to the class-IV pyridoxal-phosphate-dependent aminotransferase family.</text>
</comment>
<accession>A0A2L2XFE1</accession>
<evidence type="ECO:0000313" key="14">
    <source>
        <dbReference type="Proteomes" id="UP000239549"/>
    </source>
</evidence>
<dbReference type="InterPro" id="IPR001544">
    <property type="entry name" value="Aminotrans_IV"/>
</dbReference>
<dbReference type="OrthoDB" id="9805628at2"/>
<dbReference type="GO" id="GO:0047810">
    <property type="term" value="F:D-alanine-2-oxoglutarate aminotransferase activity"/>
    <property type="evidence" value="ECO:0007669"/>
    <property type="project" value="UniProtKB-EC"/>
</dbReference>
<dbReference type="PANTHER" id="PTHR42743:SF10">
    <property type="entry name" value="D-ALANINE AMINOTRANSFERASE"/>
    <property type="match status" value="1"/>
</dbReference>
<evidence type="ECO:0000256" key="12">
    <source>
        <dbReference type="RuleBase" id="RU004520"/>
    </source>
</evidence>
<dbReference type="InterPro" id="IPR043131">
    <property type="entry name" value="BCAT-like_N"/>
</dbReference>
<dbReference type="GO" id="GO:0005829">
    <property type="term" value="C:cytosol"/>
    <property type="evidence" value="ECO:0007669"/>
    <property type="project" value="TreeGrafter"/>
</dbReference>
<keyword evidence="14" id="KW-1185">Reference proteome</keyword>
<comment type="subunit">
    <text evidence="3">Homodimer.</text>
</comment>
<dbReference type="FunFam" id="3.20.10.10:FF:000002">
    <property type="entry name" value="D-alanine aminotransferase"/>
    <property type="match status" value="1"/>
</dbReference>
<evidence type="ECO:0000256" key="4">
    <source>
        <dbReference type="ARBA" id="ARBA00012874"/>
    </source>
</evidence>
<dbReference type="InterPro" id="IPR043132">
    <property type="entry name" value="BCAT-like_C"/>
</dbReference>
<dbReference type="InterPro" id="IPR005784">
    <property type="entry name" value="D_amino_transT"/>
</dbReference>
<sequence>MGELVYLNGWVGPFEEALISVNDRGYNFGDGVYEVIRVYDGVMFALEDHLKRLEASAAAVEIDLPWDRRQLAGIARDVLCGSGIGEAMVYMQVTRGIAPRNHLFDPDIKPGLLVTVRNVPEMSPSIYSQGVKVITQQEFRWQMCNVKSISLQGAVLAKHRARKAGAAEAVFVLPDGTVTECGASNIFIVKNGVLMTHPADNRILAGITRQYVLELAESMGLPARVEPFKLTDLLAADEVFFTGSVVEIAPVVTVDGKQVSDGRPGPLTERIRREFISLSRKKADN</sequence>
<evidence type="ECO:0000256" key="1">
    <source>
        <dbReference type="ARBA" id="ARBA00001933"/>
    </source>
</evidence>
<evidence type="ECO:0000256" key="3">
    <source>
        <dbReference type="ARBA" id="ARBA00011738"/>
    </source>
</evidence>
<evidence type="ECO:0000256" key="11">
    <source>
        <dbReference type="RuleBase" id="RU004516"/>
    </source>
</evidence>
<dbReference type="InterPro" id="IPR018300">
    <property type="entry name" value="Aminotrans_IV_CS"/>
</dbReference>
<dbReference type="AlphaFoldDB" id="A0A2L2XFE1"/>